<organism evidence="2 3">
    <name type="scientific">Cellulomonas algicola</name>
    <dbReference type="NCBI Taxonomy" id="2071633"/>
    <lineage>
        <taxon>Bacteria</taxon>
        <taxon>Bacillati</taxon>
        <taxon>Actinomycetota</taxon>
        <taxon>Actinomycetes</taxon>
        <taxon>Micrococcales</taxon>
        <taxon>Cellulomonadaceae</taxon>
        <taxon>Cellulomonas</taxon>
    </lineage>
</organism>
<dbReference type="AlphaFoldDB" id="A0A401V2R8"/>
<sequence length="51" mass="5173">MATEHLQAREHSTASLGAVVASVVILAGLALGATLAISQVVDLAAWAFGRQ</sequence>
<keyword evidence="1" id="KW-0812">Transmembrane</keyword>
<protein>
    <submittedName>
        <fullName evidence="2">Uncharacterized protein</fullName>
    </submittedName>
</protein>
<proteinExistence type="predicted"/>
<dbReference type="RefSeq" id="WP_168679966.1">
    <property type="nucleotide sequence ID" value="NZ_BHYL01000241.1"/>
</dbReference>
<dbReference type="Proteomes" id="UP000288246">
    <property type="component" value="Unassembled WGS sequence"/>
</dbReference>
<comment type="caution">
    <text evidence="2">The sequence shown here is derived from an EMBL/GenBank/DDBJ whole genome shotgun (WGS) entry which is preliminary data.</text>
</comment>
<keyword evidence="1" id="KW-0472">Membrane</keyword>
<evidence type="ECO:0000256" key="1">
    <source>
        <dbReference type="SAM" id="Phobius"/>
    </source>
</evidence>
<gene>
    <name evidence="2" type="ORF">CTKZ_27430</name>
</gene>
<feature type="transmembrane region" description="Helical" evidence="1">
    <location>
        <begin position="20"/>
        <end position="48"/>
    </location>
</feature>
<evidence type="ECO:0000313" key="2">
    <source>
        <dbReference type="EMBL" id="GCD21181.1"/>
    </source>
</evidence>
<keyword evidence="3" id="KW-1185">Reference proteome</keyword>
<name>A0A401V2R8_9CELL</name>
<dbReference type="EMBL" id="BHYL01000241">
    <property type="protein sequence ID" value="GCD21181.1"/>
    <property type="molecule type" value="Genomic_DNA"/>
</dbReference>
<accession>A0A401V2R8</accession>
<keyword evidence="1" id="KW-1133">Transmembrane helix</keyword>
<evidence type="ECO:0000313" key="3">
    <source>
        <dbReference type="Proteomes" id="UP000288246"/>
    </source>
</evidence>
<reference evidence="2 3" key="1">
    <citation type="submission" date="2018-11" db="EMBL/GenBank/DDBJ databases">
        <title>Draft genome sequence of Cellulomonas takizawaensis strain TKZ-21.</title>
        <authorList>
            <person name="Yamamura H."/>
            <person name="Hayashi T."/>
            <person name="Hamada M."/>
            <person name="Serisawa Y."/>
            <person name="Matsuyama K."/>
            <person name="Nakagawa Y."/>
            <person name="Otoguro M."/>
            <person name="Yanagida F."/>
            <person name="Hayakawa M."/>
        </authorList>
    </citation>
    <scope>NUCLEOTIDE SEQUENCE [LARGE SCALE GENOMIC DNA]</scope>
    <source>
        <strain evidence="2 3">TKZ-21</strain>
    </source>
</reference>